<evidence type="ECO:0000313" key="2">
    <source>
        <dbReference type="Proteomes" id="UP000236630"/>
    </source>
</evidence>
<keyword evidence="2" id="KW-1185">Reference proteome</keyword>
<comment type="caution">
    <text evidence="1">The sequence shown here is derived from an EMBL/GenBank/DDBJ whole genome shotgun (WGS) entry which is preliminary data.</text>
</comment>
<sequence length="162" mass="19503">MKRQHRREDFVLKEVLNRMLRILRLISQDLEKIRDRKSLHIKQTYGFDEVVHDDVCYEDNEENGNFVPFDNIIPSEENIDWQFMSTTNPRHKDIDLDQLPKFDEYLDIVGREEIIVHPSFDLVEEREIVVDTISYCSLDLPKEDKKSCDIFQQLKKENKNIY</sequence>
<gene>
    <name evidence="1" type="ORF">CUMW_162150</name>
</gene>
<evidence type="ECO:0000313" key="1">
    <source>
        <dbReference type="EMBL" id="GAY55148.1"/>
    </source>
</evidence>
<accession>A0A2H5PS01</accession>
<proteinExistence type="predicted"/>
<dbReference type="AlphaFoldDB" id="A0A2H5PS01"/>
<organism evidence="1 2">
    <name type="scientific">Citrus unshiu</name>
    <name type="common">Satsuma mandarin</name>
    <name type="synonym">Citrus nobilis var. unshiu</name>
    <dbReference type="NCBI Taxonomy" id="55188"/>
    <lineage>
        <taxon>Eukaryota</taxon>
        <taxon>Viridiplantae</taxon>
        <taxon>Streptophyta</taxon>
        <taxon>Embryophyta</taxon>
        <taxon>Tracheophyta</taxon>
        <taxon>Spermatophyta</taxon>
        <taxon>Magnoliopsida</taxon>
        <taxon>eudicotyledons</taxon>
        <taxon>Gunneridae</taxon>
        <taxon>Pentapetalae</taxon>
        <taxon>rosids</taxon>
        <taxon>malvids</taxon>
        <taxon>Sapindales</taxon>
        <taxon>Rutaceae</taxon>
        <taxon>Aurantioideae</taxon>
        <taxon>Citrus</taxon>
    </lineage>
</organism>
<dbReference type="EMBL" id="BDQV01000114">
    <property type="protein sequence ID" value="GAY55148.1"/>
    <property type="molecule type" value="Genomic_DNA"/>
</dbReference>
<name>A0A2H5PS01_CITUN</name>
<dbReference type="Proteomes" id="UP000236630">
    <property type="component" value="Unassembled WGS sequence"/>
</dbReference>
<reference evidence="1 2" key="1">
    <citation type="journal article" date="2017" name="Front. Genet.">
        <title>Draft sequencing of the heterozygous diploid genome of Satsuma (Citrus unshiu Marc.) using a hybrid assembly approach.</title>
        <authorList>
            <person name="Shimizu T."/>
            <person name="Tanizawa Y."/>
            <person name="Mochizuki T."/>
            <person name="Nagasaki H."/>
            <person name="Yoshioka T."/>
            <person name="Toyoda A."/>
            <person name="Fujiyama A."/>
            <person name="Kaminuma E."/>
            <person name="Nakamura Y."/>
        </authorList>
    </citation>
    <scope>NUCLEOTIDE SEQUENCE [LARGE SCALE GENOMIC DNA]</scope>
    <source>
        <strain evidence="2">cv. Miyagawa wase</strain>
    </source>
</reference>
<protein>
    <submittedName>
        <fullName evidence="1">Uncharacterized protein</fullName>
    </submittedName>
</protein>